<sequence>GVDNLVFKRLNPLESGSLTKPFSMAEVKAAVWDCNSYKTPVPTGSISASLRISRPSFRATSCALSRSFIGMAS</sequence>
<keyword evidence="2" id="KW-1185">Reference proteome</keyword>
<keyword evidence="1" id="KW-0418">Kinase</keyword>
<dbReference type="Proteomes" id="UP000265520">
    <property type="component" value="Unassembled WGS sequence"/>
</dbReference>
<proteinExistence type="predicted"/>
<reference evidence="1 2" key="1">
    <citation type="journal article" date="2018" name="Front. Plant Sci.">
        <title>Red Clover (Trifolium pratense) and Zigzag Clover (T. medium) - A Picture of Genomic Similarities and Differences.</title>
        <authorList>
            <person name="Dluhosova J."/>
            <person name="Istvanek J."/>
            <person name="Nedelnik J."/>
            <person name="Repkova J."/>
        </authorList>
    </citation>
    <scope>NUCLEOTIDE SEQUENCE [LARGE SCALE GENOMIC DNA]</scope>
    <source>
        <strain evidence="2">cv. 10/8</strain>
        <tissue evidence="1">Leaf</tissue>
    </source>
</reference>
<accession>A0A392UE83</accession>
<feature type="non-terminal residue" evidence="1">
    <location>
        <position position="1"/>
    </location>
</feature>
<name>A0A392UE83_9FABA</name>
<keyword evidence="1" id="KW-0675">Receptor</keyword>
<evidence type="ECO:0000313" key="2">
    <source>
        <dbReference type="Proteomes" id="UP000265520"/>
    </source>
</evidence>
<organism evidence="1 2">
    <name type="scientific">Trifolium medium</name>
    <dbReference type="NCBI Taxonomy" id="97028"/>
    <lineage>
        <taxon>Eukaryota</taxon>
        <taxon>Viridiplantae</taxon>
        <taxon>Streptophyta</taxon>
        <taxon>Embryophyta</taxon>
        <taxon>Tracheophyta</taxon>
        <taxon>Spermatophyta</taxon>
        <taxon>Magnoliopsida</taxon>
        <taxon>eudicotyledons</taxon>
        <taxon>Gunneridae</taxon>
        <taxon>Pentapetalae</taxon>
        <taxon>rosids</taxon>
        <taxon>fabids</taxon>
        <taxon>Fabales</taxon>
        <taxon>Fabaceae</taxon>
        <taxon>Papilionoideae</taxon>
        <taxon>50 kb inversion clade</taxon>
        <taxon>NPAAA clade</taxon>
        <taxon>Hologalegina</taxon>
        <taxon>IRL clade</taxon>
        <taxon>Trifolieae</taxon>
        <taxon>Trifolium</taxon>
    </lineage>
</organism>
<protein>
    <submittedName>
        <fullName evidence="1">Cysteine-rich receptor-like protein kinase</fullName>
    </submittedName>
</protein>
<comment type="caution">
    <text evidence="1">The sequence shown here is derived from an EMBL/GenBank/DDBJ whole genome shotgun (WGS) entry which is preliminary data.</text>
</comment>
<dbReference type="GO" id="GO:0016301">
    <property type="term" value="F:kinase activity"/>
    <property type="evidence" value="ECO:0007669"/>
    <property type="project" value="UniProtKB-KW"/>
</dbReference>
<dbReference type="AlphaFoldDB" id="A0A392UE83"/>
<keyword evidence="1" id="KW-0808">Transferase</keyword>
<dbReference type="EMBL" id="LXQA010787969">
    <property type="protein sequence ID" value="MCI71024.1"/>
    <property type="molecule type" value="Genomic_DNA"/>
</dbReference>
<evidence type="ECO:0000313" key="1">
    <source>
        <dbReference type="EMBL" id="MCI71024.1"/>
    </source>
</evidence>